<evidence type="ECO:0000313" key="3">
    <source>
        <dbReference type="Proteomes" id="UP001153076"/>
    </source>
</evidence>
<protein>
    <submittedName>
        <fullName evidence="2">Uncharacterized protein</fullName>
    </submittedName>
</protein>
<evidence type="ECO:0000256" key="1">
    <source>
        <dbReference type="SAM" id="MobiDB-lite"/>
    </source>
</evidence>
<accession>A0A9Q1JU24</accession>
<reference evidence="2" key="1">
    <citation type="submission" date="2022-04" db="EMBL/GenBank/DDBJ databases">
        <title>Carnegiea gigantea Genome sequencing and assembly v2.</title>
        <authorList>
            <person name="Copetti D."/>
            <person name="Sanderson M.J."/>
            <person name="Burquez A."/>
            <person name="Wojciechowski M.F."/>
        </authorList>
    </citation>
    <scope>NUCLEOTIDE SEQUENCE</scope>
    <source>
        <strain evidence="2">SGP5-SGP5p</strain>
        <tissue evidence="2">Aerial part</tissue>
    </source>
</reference>
<comment type="caution">
    <text evidence="2">The sequence shown here is derived from an EMBL/GenBank/DDBJ whole genome shotgun (WGS) entry which is preliminary data.</text>
</comment>
<proteinExistence type="predicted"/>
<keyword evidence="3" id="KW-1185">Reference proteome</keyword>
<name>A0A9Q1JU24_9CARY</name>
<feature type="region of interest" description="Disordered" evidence="1">
    <location>
        <begin position="142"/>
        <end position="162"/>
    </location>
</feature>
<dbReference type="AlphaFoldDB" id="A0A9Q1JU24"/>
<gene>
    <name evidence="2" type="ORF">Cgig2_011340</name>
</gene>
<organism evidence="2 3">
    <name type="scientific">Carnegiea gigantea</name>
    <dbReference type="NCBI Taxonomy" id="171969"/>
    <lineage>
        <taxon>Eukaryota</taxon>
        <taxon>Viridiplantae</taxon>
        <taxon>Streptophyta</taxon>
        <taxon>Embryophyta</taxon>
        <taxon>Tracheophyta</taxon>
        <taxon>Spermatophyta</taxon>
        <taxon>Magnoliopsida</taxon>
        <taxon>eudicotyledons</taxon>
        <taxon>Gunneridae</taxon>
        <taxon>Pentapetalae</taxon>
        <taxon>Caryophyllales</taxon>
        <taxon>Cactineae</taxon>
        <taxon>Cactaceae</taxon>
        <taxon>Cactoideae</taxon>
        <taxon>Echinocereeae</taxon>
        <taxon>Carnegiea</taxon>
    </lineage>
</organism>
<sequence>MIAPTPSANVPPIRAQVARVGLSGFAPKSPIACGGIISAITYAWKLEPLIRWLTLLFQGGRLDLASCINTETFKIEGGHVFINHHSRLLFPSRTPQKPLVPTRRIGCMIMTLLWRSMRMTLNLKEGMPLEVREVLGVLGPRPHHHEEEEYDPPLTRSHTKAGSSGFNEAHFYQYMDVHFSRLNLRLNVINKRQQKHAQDEQELLHRQMEFDC</sequence>
<dbReference type="EMBL" id="JAKOGI010000745">
    <property type="protein sequence ID" value="KAJ8430877.1"/>
    <property type="molecule type" value="Genomic_DNA"/>
</dbReference>
<dbReference type="Proteomes" id="UP001153076">
    <property type="component" value="Unassembled WGS sequence"/>
</dbReference>
<evidence type="ECO:0000313" key="2">
    <source>
        <dbReference type="EMBL" id="KAJ8430877.1"/>
    </source>
</evidence>